<keyword evidence="1 3" id="KW-0560">Oxidoreductase</keyword>
<dbReference type="Gene3D" id="2.170.150.20">
    <property type="entry name" value="Peptide methionine sulfoxide reductase"/>
    <property type="match status" value="1"/>
</dbReference>
<dbReference type="InterPro" id="IPR002579">
    <property type="entry name" value="Met_Sox_Rdtase_MsrB_dom"/>
</dbReference>
<protein>
    <recommendedName>
        <fullName evidence="3">Peptide methionine sulfoxide reductase MsrB</fullName>
        <ecNumber evidence="3">1.8.4.12</ecNumber>
    </recommendedName>
    <alternativeName>
        <fullName evidence="3">Peptide-methionine (R)-S-oxide reductase</fullName>
    </alternativeName>
</protein>
<evidence type="ECO:0000259" key="4">
    <source>
        <dbReference type="PROSITE" id="PS51790"/>
    </source>
</evidence>
<dbReference type="AlphaFoldDB" id="A0A7D7U276"/>
<proteinExistence type="inferred from homology"/>
<dbReference type="RefSeq" id="WP_182078616.1">
    <property type="nucleotide sequence ID" value="NZ_CP059674.1"/>
</dbReference>
<dbReference type="InterPro" id="IPR028427">
    <property type="entry name" value="Met_Sox_Rdtase_MsrB"/>
</dbReference>
<sequence>MKKYEKKSIEVLKQELTPLQFDVTQNAATERPYTNEYDQNFKKGIYVDITSGEPLFLSTDKYDSGCGWPAFSRPIAKSLINEVQDLSHNMVRVEVRAKNSDSHLGHVFTDGPRDKGGLRYCINSASLKFIPYEELKQAGYEEFIEILDKELSH</sequence>
<evidence type="ECO:0000313" key="6">
    <source>
        <dbReference type="Proteomes" id="UP000514704"/>
    </source>
</evidence>
<feature type="domain" description="MsrB" evidence="4">
    <location>
        <begin position="9"/>
        <end position="132"/>
    </location>
</feature>
<evidence type="ECO:0000256" key="2">
    <source>
        <dbReference type="ARBA" id="ARBA00048488"/>
    </source>
</evidence>
<dbReference type="PANTHER" id="PTHR10173:SF59">
    <property type="entry name" value="PEPTIDE METHIONINE SULFOXIDE REDUCTASE MSRA_MSRB"/>
    <property type="match status" value="1"/>
</dbReference>
<evidence type="ECO:0000256" key="3">
    <source>
        <dbReference type="HAMAP-Rule" id="MF_01400"/>
    </source>
</evidence>
<dbReference type="GO" id="GO:0005737">
    <property type="term" value="C:cytoplasm"/>
    <property type="evidence" value="ECO:0007669"/>
    <property type="project" value="TreeGrafter"/>
</dbReference>
<dbReference type="Pfam" id="PF01641">
    <property type="entry name" value="SelR"/>
    <property type="match status" value="1"/>
</dbReference>
<organism evidence="5 6">
    <name type="scientific">Mycoplasma tullyi</name>
    <dbReference type="NCBI Taxonomy" id="1612150"/>
    <lineage>
        <taxon>Bacteria</taxon>
        <taxon>Bacillati</taxon>
        <taxon>Mycoplasmatota</taxon>
        <taxon>Mollicutes</taxon>
        <taxon>Mycoplasmataceae</taxon>
        <taxon>Mycoplasma</taxon>
    </lineage>
</organism>
<dbReference type="Proteomes" id="UP000514704">
    <property type="component" value="Chromosome"/>
</dbReference>
<dbReference type="InterPro" id="IPR011057">
    <property type="entry name" value="Mss4-like_sf"/>
</dbReference>
<dbReference type="KEGG" id="mtuy:H3143_02375"/>
<comment type="similarity">
    <text evidence="3">Belongs to the MsrB Met sulfoxide reductase family.</text>
</comment>
<feature type="active site" description="Nucleophile" evidence="3">
    <location>
        <position position="121"/>
    </location>
</feature>
<dbReference type="GO" id="GO:0033743">
    <property type="term" value="F:peptide-methionine (R)-S-oxide reductase activity"/>
    <property type="evidence" value="ECO:0007669"/>
    <property type="project" value="UniProtKB-UniRule"/>
</dbReference>
<keyword evidence="6" id="KW-1185">Reference proteome</keyword>
<dbReference type="PANTHER" id="PTHR10173">
    <property type="entry name" value="METHIONINE SULFOXIDE REDUCTASE"/>
    <property type="match status" value="1"/>
</dbReference>
<accession>A0A7D7U276</accession>
<comment type="caution">
    <text evidence="3">Lacks conserved residue(s) required for the propagation of feature annotation.</text>
</comment>
<dbReference type="EMBL" id="CP059674">
    <property type="protein sequence ID" value="QMT98329.1"/>
    <property type="molecule type" value="Genomic_DNA"/>
</dbReference>
<reference evidence="5 6" key="1">
    <citation type="journal article" date="2017" name="Int. J. Syst. Evol. Microbiol.">
        <title>Mycoplasma tullyi sp. nov., isolated from penguins of the genus Spheniscus.</title>
        <authorList>
            <person name="Yavari C.A."/>
            <person name="Ramirez A.S."/>
            <person name="Nicholas R.A.J."/>
            <person name="Radford A.D."/>
            <person name="Darby A.C."/>
            <person name="Bradbury J.M."/>
        </authorList>
    </citation>
    <scope>NUCLEOTIDE SEQUENCE [LARGE SCALE GENOMIC DNA]</scope>
    <source>
        <strain evidence="5 6">56A97T</strain>
    </source>
</reference>
<gene>
    <name evidence="3 5" type="primary">msrB</name>
    <name evidence="5" type="ORF">H3143_02375</name>
</gene>
<dbReference type="NCBIfam" id="TIGR00357">
    <property type="entry name" value="peptide-methionine (R)-S-oxide reductase MsrB"/>
    <property type="match status" value="1"/>
</dbReference>
<dbReference type="HAMAP" id="MF_01400">
    <property type="entry name" value="MsrB"/>
    <property type="match status" value="1"/>
</dbReference>
<name>A0A7D7U276_9MOLU</name>
<evidence type="ECO:0000313" key="5">
    <source>
        <dbReference type="EMBL" id="QMT98329.1"/>
    </source>
</evidence>
<dbReference type="GO" id="GO:0030091">
    <property type="term" value="P:protein repair"/>
    <property type="evidence" value="ECO:0007669"/>
    <property type="project" value="InterPro"/>
</dbReference>
<dbReference type="PROSITE" id="PS51790">
    <property type="entry name" value="MSRB"/>
    <property type="match status" value="1"/>
</dbReference>
<dbReference type="FunFam" id="2.170.150.20:FF:000003">
    <property type="entry name" value="Peptide methionine sulfoxide reductase MsrB"/>
    <property type="match status" value="1"/>
</dbReference>
<evidence type="ECO:0000256" key="1">
    <source>
        <dbReference type="ARBA" id="ARBA00023002"/>
    </source>
</evidence>
<dbReference type="EC" id="1.8.4.12" evidence="3"/>
<dbReference type="SUPFAM" id="SSF51316">
    <property type="entry name" value="Mss4-like"/>
    <property type="match status" value="1"/>
</dbReference>
<comment type="catalytic activity">
    <reaction evidence="2 3">
        <text>L-methionyl-[protein] + [thioredoxin]-disulfide + H2O = L-methionyl-(R)-S-oxide-[protein] + [thioredoxin]-dithiol</text>
        <dbReference type="Rhea" id="RHEA:24164"/>
        <dbReference type="Rhea" id="RHEA-COMP:10698"/>
        <dbReference type="Rhea" id="RHEA-COMP:10700"/>
        <dbReference type="Rhea" id="RHEA-COMP:12313"/>
        <dbReference type="Rhea" id="RHEA-COMP:12314"/>
        <dbReference type="ChEBI" id="CHEBI:15377"/>
        <dbReference type="ChEBI" id="CHEBI:16044"/>
        <dbReference type="ChEBI" id="CHEBI:29950"/>
        <dbReference type="ChEBI" id="CHEBI:45764"/>
        <dbReference type="ChEBI" id="CHEBI:50058"/>
        <dbReference type="EC" id="1.8.4.12"/>
    </reaction>
</comment>
<dbReference type="GO" id="GO:0006979">
    <property type="term" value="P:response to oxidative stress"/>
    <property type="evidence" value="ECO:0007669"/>
    <property type="project" value="InterPro"/>
</dbReference>